<keyword evidence="1" id="KW-0256">Endoplasmic reticulum</keyword>
<evidence type="ECO:0000256" key="1">
    <source>
        <dbReference type="RuleBase" id="RU362126"/>
    </source>
</evidence>
<dbReference type="InterPro" id="IPR001580">
    <property type="entry name" value="Calret/calnex"/>
</dbReference>
<dbReference type="GO" id="GO:0051082">
    <property type="term" value="F:unfolded protein binding"/>
    <property type="evidence" value="ECO:0007669"/>
    <property type="project" value="InterPro"/>
</dbReference>
<dbReference type="OrthoDB" id="1938156at2759"/>
<dbReference type="AlphaFoldDB" id="A0A0C3Q2P2"/>
<feature type="compositionally biased region" description="Acidic residues" evidence="2">
    <location>
        <begin position="42"/>
        <end position="56"/>
    </location>
</feature>
<dbReference type="EMBL" id="KN823429">
    <property type="protein sequence ID" value="KIO17116.1"/>
    <property type="molecule type" value="Genomic_DNA"/>
</dbReference>
<name>A0A0C3Q2P2_9AGAM</name>
<feature type="compositionally biased region" description="Basic and acidic residues" evidence="2">
    <location>
        <begin position="17"/>
        <end position="41"/>
    </location>
</feature>
<sequence>MSPAVDGGSGDDVGDPLVKDRKPEDWADEAQIRDPDAVKPDDQDEDVPFQILDEDVSLSSPLVTRHGPDGEGWPLASPRRSSTPMFTRRRSESRRVRRERGKSDRYPIGYGVSDIRSPSSARPFRHLSTSF</sequence>
<dbReference type="InterPro" id="IPR009033">
    <property type="entry name" value="Calreticulin/calnexin_P_dom_sf"/>
</dbReference>
<dbReference type="Gene3D" id="2.10.250.10">
    <property type="entry name" value="Calreticulin/calnexin, P domain"/>
    <property type="match status" value="1"/>
</dbReference>
<reference evidence="5" key="2">
    <citation type="submission" date="2015-01" db="EMBL/GenBank/DDBJ databases">
        <title>Evolutionary Origins and Diversification of the Mycorrhizal Mutualists.</title>
        <authorList>
            <consortium name="DOE Joint Genome Institute"/>
            <consortium name="Mycorrhizal Genomics Consortium"/>
            <person name="Kohler A."/>
            <person name="Kuo A."/>
            <person name="Nagy L.G."/>
            <person name="Floudas D."/>
            <person name="Copeland A."/>
            <person name="Barry K.W."/>
            <person name="Cichocki N."/>
            <person name="Veneault-Fourrey C."/>
            <person name="LaButti K."/>
            <person name="Lindquist E.A."/>
            <person name="Lipzen A."/>
            <person name="Lundell T."/>
            <person name="Morin E."/>
            <person name="Murat C."/>
            <person name="Riley R."/>
            <person name="Ohm R."/>
            <person name="Sun H."/>
            <person name="Tunlid A."/>
            <person name="Henrissat B."/>
            <person name="Grigoriev I.V."/>
            <person name="Hibbett D.S."/>
            <person name="Martin F."/>
        </authorList>
    </citation>
    <scope>NUCLEOTIDE SEQUENCE [LARGE SCALE GENOMIC DNA]</scope>
    <source>
        <strain evidence="5">MUT 4182</strain>
    </source>
</reference>
<organism evidence="3 5">
    <name type="scientific">Tulasnella calospora MUT 4182</name>
    <dbReference type="NCBI Taxonomy" id="1051891"/>
    <lineage>
        <taxon>Eukaryota</taxon>
        <taxon>Fungi</taxon>
        <taxon>Dikarya</taxon>
        <taxon>Basidiomycota</taxon>
        <taxon>Agaricomycotina</taxon>
        <taxon>Agaricomycetes</taxon>
        <taxon>Cantharellales</taxon>
        <taxon>Tulasnellaceae</taxon>
        <taxon>Tulasnella</taxon>
    </lineage>
</organism>
<keyword evidence="5" id="KW-1185">Reference proteome</keyword>
<gene>
    <name evidence="4" type="ORF">M407DRAFT_220116</name>
    <name evidence="3" type="ORF">M407DRAFT_229294</name>
</gene>
<reference evidence="3 5" key="1">
    <citation type="submission" date="2014-04" db="EMBL/GenBank/DDBJ databases">
        <authorList>
            <consortium name="DOE Joint Genome Institute"/>
            <person name="Kuo A."/>
            <person name="Girlanda M."/>
            <person name="Perotto S."/>
            <person name="Kohler A."/>
            <person name="Nagy L.G."/>
            <person name="Floudas D."/>
            <person name="Copeland A."/>
            <person name="Barry K.W."/>
            <person name="Cichocki N."/>
            <person name="Veneault-Fourrey C."/>
            <person name="LaButti K."/>
            <person name="Lindquist E.A."/>
            <person name="Lipzen A."/>
            <person name="Lundell T."/>
            <person name="Morin E."/>
            <person name="Murat C."/>
            <person name="Sun H."/>
            <person name="Tunlid A."/>
            <person name="Henrissat B."/>
            <person name="Grigoriev I.V."/>
            <person name="Hibbett D.S."/>
            <person name="Martin F."/>
            <person name="Nordberg H.P."/>
            <person name="Cantor M.N."/>
            <person name="Hua S.X."/>
        </authorList>
    </citation>
    <scope>NUCLEOTIDE SEQUENCE [LARGE SCALE GENOMIC DNA]</scope>
    <source>
        <strain evidence="3 5">MUT 4182</strain>
    </source>
</reference>
<dbReference type="Pfam" id="PF00262">
    <property type="entry name" value="Calreticulin"/>
    <property type="match status" value="1"/>
</dbReference>
<evidence type="ECO:0000313" key="5">
    <source>
        <dbReference type="Proteomes" id="UP000054248"/>
    </source>
</evidence>
<keyword evidence="1" id="KW-0143">Chaperone</keyword>
<evidence type="ECO:0000313" key="3">
    <source>
        <dbReference type="EMBL" id="KIO17116.1"/>
    </source>
</evidence>
<evidence type="ECO:0000256" key="2">
    <source>
        <dbReference type="SAM" id="MobiDB-lite"/>
    </source>
</evidence>
<evidence type="ECO:0000313" key="4">
    <source>
        <dbReference type="EMBL" id="KIO20670.1"/>
    </source>
</evidence>
<dbReference type="EMBL" id="KN823166">
    <property type="protein sequence ID" value="KIO20670.1"/>
    <property type="molecule type" value="Genomic_DNA"/>
</dbReference>
<dbReference type="GO" id="GO:0005783">
    <property type="term" value="C:endoplasmic reticulum"/>
    <property type="evidence" value="ECO:0007669"/>
    <property type="project" value="InterPro"/>
</dbReference>
<dbReference type="HOGENOM" id="CLU_1929139_0_0_1"/>
<reference evidence="3" key="3">
    <citation type="submission" date="2015-02" db="EMBL/GenBank/DDBJ databases">
        <title>Evolutionary Origins and Diversification of the Mycorrhizal Mutualists.</title>
        <authorList>
            <consortium name="DOE Joint Genome Institute"/>
            <consortium name="Mycorrhizal Genomics Consortium"/>
            <person name="Kohler A."/>
            <person name="Kuo A."/>
            <person name="Nagy L.G."/>
            <person name="Floudas D."/>
            <person name="Copeland A."/>
            <person name="Barry K.W."/>
            <person name="Cichocki N."/>
            <person name="Veneault-Fourrey C."/>
            <person name="LaButti K."/>
            <person name="Lindquist E.A."/>
            <person name="Lipzen A."/>
            <person name="Lundell T."/>
            <person name="Morin E."/>
            <person name="Murat C."/>
            <person name="Riley R."/>
            <person name="Ohm R."/>
            <person name="Sun H."/>
            <person name="Tunlid A."/>
            <person name="Henrissat B."/>
            <person name="Grigoriev I.V."/>
            <person name="Hibbett D.S."/>
            <person name="Martin F."/>
        </authorList>
    </citation>
    <scope>NUCLEOTIDE SEQUENCE</scope>
    <source>
        <strain evidence="3 5">MUT 4182</strain>
    </source>
</reference>
<dbReference type="GO" id="GO:0005509">
    <property type="term" value="F:calcium ion binding"/>
    <property type="evidence" value="ECO:0007669"/>
    <property type="project" value="InterPro"/>
</dbReference>
<dbReference type="GO" id="GO:0006457">
    <property type="term" value="P:protein folding"/>
    <property type="evidence" value="ECO:0007669"/>
    <property type="project" value="InterPro"/>
</dbReference>
<feature type="region of interest" description="Disordered" evidence="2">
    <location>
        <begin position="1"/>
        <end position="131"/>
    </location>
</feature>
<accession>A0A0C3Q2P2</accession>
<protein>
    <submittedName>
        <fullName evidence="3">Uncharacterized protein</fullName>
    </submittedName>
</protein>
<comment type="similarity">
    <text evidence="1">Belongs to the calreticulin family.</text>
</comment>
<dbReference type="Proteomes" id="UP000054248">
    <property type="component" value="Unassembled WGS sequence"/>
</dbReference>
<proteinExistence type="inferred from homology"/>
<dbReference type="SUPFAM" id="SSF63887">
    <property type="entry name" value="P-domain of calnexin/calreticulin"/>
    <property type="match status" value="1"/>
</dbReference>